<keyword evidence="1" id="KW-0472">Membrane</keyword>
<proteinExistence type="predicted"/>
<accession>A0A9D3YTT1</accession>
<protein>
    <submittedName>
        <fullName evidence="2">Uncharacterized protein</fullName>
    </submittedName>
</protein>
<feature type="transmembrane region" description="Helical" evidence="1">
    <location>
        <begin position="34"/>
        <end position="58"/>
    </location>
</feature>
<keyword evidence="1" id="KW-1133">Transmembrane helix</keyword>
<name>A0A9D3YTT1_DREPO</name>
<keyword evidence="3" id="KW-1185">Reference proteome</keyword>
<organism evidence="2 3">
    <name type="scientific">Dreissena polymorpha</name>
    <name type="common">Zebra mussel</name>
    <name type="synonym">Mytilus polymorpha</name>
    <dbReference type="NCBI Taxonomy" id="45954"/>
    <lineage>
        <taxon>Eukaryota</taxon>
        <taxon>Metazoa</taxon>
        <taxon>Spiralia</taxon>
        <taxon>Lophotrochozoa</taxon>
        <taxon>Mollusca</taxon>
        <taxon>Bivalvia</taxon>
        <taxon>Autobranchia</taxon>
        <taxon>Heteroconchia</taxon>
        <taxon>Euheterodonta</taxon>
        <taxon>Imparidentia</taxon>
        <taxon>Neoheterodontei</taxon>
        <taxon>Myida</taxon>
        <taxon>Dreissenoidea</taxon>
        <taxon>Dreissenidae</taxon>
        <taxon>Dreissena</taxon>
    </lineage>
</organism>
<evidence type="ECO:0000256" key="1">
    <source>
        <dbReference type="SAM" id="Phobius"/>
    </source>
</evidence>
<dbReference type="EMBL" id="JAIWYP010000015">
    <property type="protein sequence ID" value="KAH3704396.1"/>
    <property type="molecule type" value="Genomic_DNA"/>
</dbReference>
<reference evidence="2" key="2">
    <citation type="submission" date="2020-11" db="EMBL/GenBank/DDBJ databases">
        <authorList>
            <person name="McCartney M.A."/>
            <person name="Auch B."/>
            <person name="Kono T."/>
            <person name="Mallez S."/>
            <person name="Becker A."/>
            <person name="Gohl D.M."/>
            <person name="Silverstein K.A.T."/>
            <person name="Koren S."/>
            <person name="Bechman K.B."/>
            <person name="Herman A."/>
            <person name="Abrahante J.E."/>
            <person name="Garbe J."/>
        </authorList>
    </citation>
    <scope>NUCLEOTIDE SEQUENCE</scope>
    <source>
        <strain evidence="2">Duluth1</strain>
        <tissue evidence="2">Whole animal</tissue>
    </source>
</reference>
<sequence>MTAVSVAMEKKNPGVSESFQKTETRGSASWSKKCTCIIVVLVAIISIAIGALMAILIANKFFLNCTPPHDGAVVDELVVRRGALTLIMVRGQGLMIIDHEQRLKVLSFDHIKDACYVSKIDQDDNDLNTTVQVSDPSTTVMYVAGNQSFEPEILLGFLQGVCKTAYWMHVDLKGEGSLTARAKRSCGNSCIMVCTSPGQCSRQCVKNPCPRTGPLWV</sequence>
<gene>
    <name evidence="2" type="ORF">DPMN_079451</name>
</gene>
<comment type="caution">
    <text evidence="2">The sequence shown here is derived from an EMBL/GenBank/DDBJ whole genome shotgun (WGS) entry which is preliminary data.</text>
</comment>
<reference evidence="2" key="1">
    <citation type="journal article" date="2019" name="bioRxiv">
        <title>The Genome of the Zebra Mussel, Dreissena polymorpha: A Resource for Invasive Species Research.</title>
        <authorList>
            <person name="McCartney M.A."/>
            <person name="Auch B."/>
            <person name="Kono T."/>
            <person name="Mallez S."/>
            <person name="Zhang Y."/>
            <person name="Obille A."/>
            <person name="Becker A."/>
            <person name="Abrahante J.E."/>
            <person name="Garbe J."/>
            <person name="Badalamenti J.P."/>
            <person name="Herman A."/>
            <person name="Mangelson H."/>
            <person name="Liachko I."/>
            <person name="Sullivan S."/>
            <person name="Sone E.D."/>
            <person name="Koren S."/>
            <person name="Silverstein K.A.T."/>
            <person name="Beckman K.B."/>
            <person name="Gohl D.M."/>
        </authorList>
    </citation>
    <scope>NUCLEOTIDE SEQUENCE</scope>
    <source>
        <strain evidence="2">Duluth1</strain>
        <tissue evidence="2">Whole animal</tissue>
    </source>
</reference>
<keyword evidence="1" id="KW-0812">Transmembrane</keyword>
<evidence type="ECO:0000313" key="3">
    <source>
        <dbReference type="Proteomes" id="UP000828390"/>
    </source>
</evidence>
<dbReference type="AlphaFoldDB" id="A0A9D3YTT1"/>
<evidence type="ECO:0000313" key="2">
    <source>
        <dbReference type="EMBL" id="KAH3704396.1"/>
    </source>
</evidence>
<dbReference type="Proteomes" id="UP000828390">
    <property type="component" value="Unassembled WGS sequence"/>
</dbReference>
<dbReference type="OrthoDB" id="10651919at2759"/>